<name>A0A2P2R2A8_RHIMU</name>
<accession>A0A2P2R2A8</accession>
<proteinExistence type="predicted"/>
<sequence length="22" mass="2417">MHIVIVHLGKGISCQISLSFCM</sequence>
<protein>
    <submittedName>
        <fullName evidence="1">Uncharacterized protein</fullName>
    </submittedName>
</protein>
<dbReference type="AlphaFoldDB" id="A0A2P2R2A8"/>
<organism evidence="1">
    <name type="scientific">Rhizophora mucronata</name>
    <name type="common">Asiatic mangrove</name>
    <dbReference type="NCBI Taxonomy" id="61149"/>
    <lineage>
        <taxon>Eukaryota</taxon>
        <taxon>Viridiplantae</taxon>
        <taxon>Streptophyta</taxon>
        <taxon>Embryophyta</taxon>
        <taxon>Tracheophyta</taxon>
        <taxon>Spermatophyta</taxon>
        <taxon>Magnoliopsida</taxon>
        <taxon>eudicotyledons</taxon>
        <taxon>Gunneridae</taxon>
        <taxon>Pentapetalae</taxon>
        <taxon>rosids</taxon>
        <taxon>fabids</taxon>
        <taxon>Malpighiales</taxon>
        <taxon>Rhizophoraceae</taxon>
        <taxon>Rhizophora</taxon>
    </lineage>
</organism>
<evidence type="ECO:0000313" key="1">
    <source>
        <dbReference type="EMBL" id="MBX73385.1"/>
    </source>
</evidence>
<dbReference type="EMBL" id="GGEC01092901">
    <property type="protein sequence ID" value="MBX73385.1"/>
    <property type="molecule type" value="Transcribed_RNA"/>
</dbReference>
<reference evidence="1" key="1">
    <citation type="submission" date="2018-02" db="EMBL/GenBank/DDBJ databases">
        <title>Rhizophora mucronata_Transcriptome.</title>
        <authorList>
            <person name="Meera S.P."/>
            <person name="Sreeshan A."/>
            <person name="Augustine A."/>
        </authorList>
    </citation>
    <scope>NUCLEOTIDE SEQUENCE</scope>
    <source>
        <tissue evidence="1">Leaf</tissue>
    </source>
</reference>